<protein>
    <recommendedName>
        <fullName evidence="5">MYND-type domain-containing protein</fullName>
    </recommendedName>
</protein>
<dbReference type="RefSeq" id="XP_030995534.1">
    <property type="nucleotide sequence ID" value="XM_031140325.1"/>
</dbReference>
<sequence>MDTTKANTPRRRSSRSRPKVYFANAERPSRLKTEMVPEGAWANPSGQRPPIITDAAPATCMYCDKACDPETELRCSCGAGPYCREVCQKDNAHSHNIFCSAEASSAASGFAPTSDARLALFFSDGNLDLADEKPPDFDPGSPPVRRKINITHWLRFRDGIPVLPHRFMAGSGLRSTEVNSGDTAKTRHYLRILHYGWIRRFRHKNLKLNRELLLLWTEGMGWPYELVKQFADDQKREKAATALGIKHEPADWGLEDYQAIEDLMTHCIRYISSLRELMLRLGLLSINRTEPLFTKVWIPSTPSTLQLEWPCVFPRYLGLPWTARPDLASQNYTIRNDRTLHNHHGKWLAAHWLDDPRMPGRQMLDLECYNMGHCAVYSEDEHLSLHPIWMFFVRVFVNETILGMAQDKKPHRKYVHYPVGDKNIDEQTEVIFNELILRTPAKNKTNGVIGFEINAADLQVALTLQAFLLSCEVTYFERYRKQFTWSPEEQAALNSTLLSLMAYADTKRASEVRAKVLARPNWHQRIYRHMPAGGEVDLLDV</sequence>
<feature type="compositionally biased region" description="Basic residues" evidence="4">
    <location>
        <begin position="8"/>
        <end position="18"/>
    </location>
</feature>
<keyword evidence="2" id="KW-0863">Zinc-finger</keyword>
<evidence type="ECO:0000256" key="4">
    <source>
        <dbReference type="SAM" id="MobiDB-lite"/>
    </source>
</evidence>
<gene>
    <name evidence="6" type="ORF">E0L32_005767</name>
</gene>
<name>A0A507B1R7_9PEZI</name>
<evidence type="ECO:0000259" key="5">
    <source>
        <dbReference type="PROSITE" id="PS01360"/>
    </source>
</evidence>
<dbReference type="Proteomes" id="UP000319257">
    <property type="component" value="Unassembled WGS sequence"/>
</dbReference>
<evidence type="ECO:0000256" key="3">
    <source>
        <dbReference type="ARBA" id="ARBA00022833"/>
    </source>
</evidence>
<dbReference type="EMBL" id="SKBQ01000031">
    <property type="protein sequence ID" value="TPX13823.1"/>
    <property type="molecule type" value="Genomic_DNA"/>
</dbReference>
<comment type="caution">
    <text evidence="6">The sequence shown here is derived from an EMBL/GenBank/DDBJ whole genome shotgun (WGS) entry which is preliminary data.</text>
</comment>
<keyword evidence="1" id="KW-0479">Metal-binding</keyword>
<dbReference type="InterPro" id="IPR002893">
    <property type="entry name" value="Znf_MYND"/>
</dbReference>
<evidence type="ECO:0000313" key="7">
    <source>
        <dbReference type="Proteomes" id="UP000319257"/>
    </source>
</evidence>
<dbReference type="GeneID" id="41973214"/>
<keyword evidence="7" id="KW-1185">Reference proteome</keyword>
<evidence type="ECO:0000256" key="2">
    <source>
        <dbReference type="ARBA" id="ARBA00022771"/>
    </source>
</evidence>
<dbReference type="PROSITE" id="PS01360">
    <property type="entry name" value="ZF_MYND_1"/>
    <property type="match status" value="1"/>
</dbReference>
<keyword evidence="3" id="KW-0862">Zinc</keyword>
<dbReference type="GO" id="GO:0008270">
    <property type="term" value="F:zinc ion binding"/>
    <property type="evidence" value="ECO:0007669"/>
    <property type="project" value="UniProtKB-KW"/>
</dbReference>
<evidence type="ECO:0000256" key="1">
    <source>
        <dbReference type="ARBA" id="ARBA00022723"/>
    </source>
</evidence>
<proteinExistence type="predicted"/>
<accession>A0A507B1R7</accession>
<organism evidence="6 7">
    <name type="scientific">Thyridium curvatum</name>
    <dbReference type="NCBI Taxonomy" id="1093900"/>
    <lineage>
        <taxon>Eukaryota</taxon>
        <taxon>Fungi</taxon>
        <taxon>Dikarya</taxon>
        <taxon>Ascomycota</taxon>
        <taxon>Pezizomycotina</taxon>
        <taxon>Sordariomycetes</taxon>
        <taxon>Sordariomycetidae</taxon>
        <taxon>Thyridiales</taxon>
        <taxon>Thyridiaceae</taxon>
        <taxon>Thyridium</taxon>
    </lineage>
</organism>
<feature type="domain" description="MYND-type" evidence="5">
    <location>
        <begin position="60"/>
        <end position="99"/>
    </location>
</feature>
<evidence type="ECO:0000313" key="6">
    <source>
        <dbReference type="EMBL" id="TPX13823.1"/>
    </source>
</evidence>
<dbReference type="AlphaFoldDB" id="A0A507B1R7"/>
<feature type="region of interest" description="Disordered" evidence="4">
    <location>
        <begin position="1"/>
        <end position="26"/>
    </location>
</feature>
<reference evidence="6 7" key="1">
    <citation type="submission" date="2019-06" db="EMBL/GenBank/DDBJ databases">
        <title>Draft genome sequence of the filamentous fungus Phialemoniopsis curvata isolated from diesel fuel.</title>
        <authorList>
            <person name="Varaljay V.A."/>
            <person name="Lyon W.J."/>
            <person name="Crouch A.L."/>
            <person name="Drake C.E."/>
            <person name="Hollomon J.M."/>
            <person name="Nadeau L.J."/>
            <person name="Nunn H.S."/>
            <person name="Stevenson B.S."/>
            <person name="Bojanowski C.L."/>
            <person name="Crookes-Goodson W.J."/>
        </authorList>
    </citation>
    <scope>NUCLEOTIDE SEQUENCE [LARGE SCALE GENOMIC DNA]</scope>
    <source>
        <strain evidence="6 7">D216</strain>
    </source>
</reference>
<dbReference type="InParanoid" id="A0A507B1R7"/>